<sequence length="346" mass="39870">MSIKSHTTRFERELQPVLPPELERIIFEMAVEDITSNLPPTRCALNLQLTAKRVRYCSLSFPTKWENRIRPLLYRIFKHTNKRVDPFPNFNGSNGLVMNEIGPFIKHFLYGSSPLQNYESMANLIRHCPNIENMSVWCDADTLSTLYPAISSLQHLKRLSARFGCLSRSQVLSPFMHRLTHLEIVGNLGWDIIIELKNLTHISTSVVVYNPYDHEFMTDPLVHVEQLLNKICSPDGCPNLRVVKIYSGSPLEFSDIRLVLLPLGLFSYEASVWDWLNGANERVDSWVFADRIVYARQMGYMAPDSSLVLDPFSFDHKKKLNTEGQAWWKGLHHPFVPPDKNQLNCL</sequence>
<gene>
    <name evidence="1" type="ORF">CVT24_004253</name>
</gene>
<protein>
    <recommendedName>
        <fullName evidence="3">F-box domain-containing protein</fullName>
    </recommendedName>
</protein>
<proteinExistence type="predicted"/>
<evidence type="ECO:0000313" key="2">
    <source>
        <dbReference type="Proteomes" id="UP000284842"/>
    </source>
</evidence>
<evidence type="ECO:0008006" key="3">
    <source>
        <dbReference type="Google" id="ProtNLM"/>
    </source>
</evidence>
<reference evidence="1 2" key="1">
    <citation type="journal article" date="2018" name="Evol. Lett.">
        <title>Horizontal gene cluster transfer increased hallucinogenic mushroom diversity.</title>
        <authorList>
            <person name="Reynolds H.T."/>
            <person name="Vijayakumar V."/>
            <person name="Gluck-Thaler E."/>
            <person name="Korotkin H.B."/>
            <person name="Matheny P.B."/>
            <person name="Slot J.C."/>
        </authorList>
    </citation>
    <scope>NUCLEOTIDE SEQUENCE [LARGE SCALE GENOMIC DNA]</scope>
    <source>
        <strain evidence="1 2">2629</strain>
    </source>
</reference>
<dbReference type="Proteomes" id="UP000284842">
    <property type="component" value="Unassembled WGS sequence"/>
</dbReference>
<dbReference type="InterPro" id="IPR032675">
    <property type="entry name" value="LRR_dom_sf"/>
</dbReference>
<dbReference type="InParanoid" id="A0A409VA74"/>
<dbReference type="Gene3D" id="3.80.10.10">
    <property type="entry name" value="Ribonuclease Inhibitor"/>
    <property type="match status" value="1"/>
</dbReference>
<name>A0A409VA74_9AGAR</name>
<evidence type="ECO:0000313" key="1">
    <source>
        <dbReference type="EMBL" id="PPQ63744.1"/>
    </source>
</evidence>
<dbReference type="AlphaFoldDB" id="A0A409VA74"/>
<keyword evidence="2" id="KW-1185">Reference proteome</keyword>
<dbReference type="OrthoDB" id="2900663at2759"/>
<organism evidence="1 2">
    <name type="scientific">Panaeolus cyanescens</name>
    <dbReference type="NCBI Taxonomy" id="181874"/>
    <lineage>
        <taxon>Eukaryota</taxon>
        <taxon>Fungi</taxon>
        <taxon>Dikarya</taxon>
        <taxon>Basidiomycota</taxon>
        <taxon>Agaricomycotina</taxon>
        <taxon>Agaricomycetes</taxon>
        <taxon>Agaricomycetidae</taxon>
        <taxon>Agaricales</taxon>
        <taxon>Agaricineae</taxon>
        <taxon>Galeropsidaceae</taxon>
        <taxon>Panaeolus</taxon>
    </lineage>
</organism>
<accession>A0A409VA74</accession>
<dbReference type="EMBL" id="NHTK01006112">
    <property type="protein sequence ID" value="PPQ63744.1"/>
    <property type="molecule type" value="Genomic_DNA"/>
</dbReference>
<comment type="caution">
    <text evidence="1">The sequence shown here is derived from an EMBL/GenBank/DDBJ whole genome shotgun (WGS) entry which is preliminary data.</text>
</comment>